<comment type="caution">
    <text evidence="2">The sequence shown here is derived from an EMBL/GenBank/DDBJ whole genome shotgun (WGS) entry which is preliminary data.</text>
</comment>
<gene>
    <name evidence="2" type="ORF">NM961_16780</name>
</gene>
<evidence type="ECO:0008006" key="4">
    <source>
        <dbReference type="Google" id="ProtNLM"/>
    </source>
</evidence>
<evidence type="ECO:0000313" key="3">
    <source>
        <dbReference type="Proteomes" id="UP001165498"/>
    </source>
</evidence>
<dbReference type="Proteomes" id="UP001165498">
    <property type="component" value="Unassembled WGS sequence"/>
</dbReference>
<proteinExistence type="predicted"/>
<accession>A0ABT1QVU1</accession>
<sequence length="388" mass="42688">MNLLPSPSILTLRIALRPGILPGLLLSLSSAAAQAGAPIYSHGDTVLVAAPRPAPSATRSMLGGPEGRIESTAMGQAPANGQGWTFNNLGGFTRIRWDAGRGAVLFTPQDAQNYNAVRRYDPGAAIAPQRHLYKAHYSRNVMLLDGQPYAKSYQWKHERLSWQDSVSDTNVEIKVHNWLNSQGPITFLNRADGTQATWWGGHAGDSNGGWALMEVFVYTGSDGVNDGRIVTRVHKNGRTQVSQNRAGVVVYANASRRLRYFIEQNYFGNFGQIEDGPDNPLPKPQIRQLWSDDSLVQIGADAGSGWQRLELRDNPDLRLASVRELQHWNRWDDQIGLRLNTGGLLPGEHNLYLVVIDGLDADGWDVVSAAYPLQVRVTADRIFAAGME</sequence>
<evidence type="ECO:0000313" key="2">
    <source>
        <dbReference type="EMBL" id="MCQ4166376.1"/>
    </source>
</evidence>
<keyword evidence="1" id="KW-0732">Signal</keyword>
<protein>
    <recommendedName>
        <fullName evidence="4">Polysaccharide lyase-like protein</fullName>
    </recommendedName>
</protein>
<feature type="signal peptide" evidence="1">
    <location>
        <begin position="1"/>
        <end position="35"/>
    </location>
</feature>
<keyword evidence="3" id="KW-1185">Reference proteome</keyword>
<dbReference type="RefSeq" id="WP_255915566.1">
    <property type="nucleotide sequence ID" value="NZ_JANFQO010000016.1"/>
</dbReference>
<reference evidence="2" key="1">
    <citation type="submission" date="2022-07" db="EMBL/GenBank/DDBJ databases">
        <title>Tahibacter sp., a new gammaproteobacterium isolated from the silt sample collected at pig farm.</title>
        <authorList>
            <person name="Chen H."/>
        </authorList>
    </citation>
    <scope>NUCLEOTIDE SEQUENCE</scope>
    <source>
        <strain evidence="2">P2K</strain>
    </source>
</reference>
<organism evidence="2 3">
    <name type="scientific">Tahibacter harae</name>
    <dbReference type="NCBI Taxonomy" id="2963937"/>
    <lineage>
        <taxon>Bacteria</taxon>
        <taxon>Pseudomonadati</taxon>
        <taxon>Pseudomonadota</taxon>
        <taxon>Gammaproteobacteria</taxon>
        <taxon>Lysobacterales</taxon>
        <taxon>Rhodanobacteraceae</taxon>
        <taxon>Tahibacter</taxon>
    </lineage>
</organism>
<name>A0ABT1QVU1_9GAMM</name>
<dbReference type="EMBL" id="JANFQO010000016">
    <property type="protein sequence ID" value="MCQ4166376.1"/>
    <property type="molecule type" value="Genomic_DNA"/>
</dbReference>
<evidence type="ECO:0000256" key="1">
    <source>
        <dbReference type="SAM" id="SignalP"/>
    </source>
</evidence>
<feature type="chain" id="PRO_5046270417" description="Polysaccharide lyase-like protein" evidence="1">
    <location>
        <begin position="36"/>
        <end position="388"/>
    </location>
</feature>